<evidence type="ECO:0000313" key="3">
    <source>
        <dbReference type="Proteomes" id="UP000313359"/>
    </source>
</evidence>
<dbReference type="OrthoDB" id="2757072at2759"/>
<dbReference type="EMBL" id="ML122335">
    <property type="protein sequence ID" value="RPD52904.1"/>
    <property type="molecule type" value="Genomic_DNA"/>
</dbReference>
<protein>
    <submittedName>
        <fullName evidence="2">Uncharacterized protein</fullName>
    </submittedName>
</protein>
<proteinExistence type="predicted"/>
<organism evidence="2 3">
    <name type="scientific">Lentinus tigrinus ALCF2SS1-6</name>
    <dbReference type="NCBI Taxonomy" id="1328759"/>
    <lineage>
        <taxon>Eukaryota</taxon>
        <taxon>Fungi</taxon>
        <taxon>Dikarya</taxon>
        <taxon>Basidiomycota</taxon>
        <taxon>Agaricomycotina</taxon>
        <taxon>Agaricomycetes</taxon>
        <taxon>Polyporales</taxon>
        <taxon>Polyporaceae</taxon>
        <taxon>Lentinus</taxon>
    </lineage>
</organism>
<evidence type="ECO:0000313" key="2">
    <source>
        <dbReference type="EMBL" id="RPD52904.1"/>
    </source>
</evidence>
<dbReference type="Proteomes" id="UP000313359">
    <property type="component" value="Unassembled WGS sequence"/>
</dbReference>
<sequence>MLWENNLSEDGRGAEEWAGTHNATSMPLSPNAHREEEEQQQYQSISRYSALQDTVAYQNYVQLEWEDFLAYLGSRPSDVLAARHRDTPRKVDRVTIPLPLDVDPECRIEIRNKHTGDVGFQLTNKLHNADRRIVAINETVELADELLFAPMQFVDRAVFPGEENHIRPTRTMPNRWERVTLGVMLATIIHKQYEWSKQLSGDLAHLWELDDPLWKEWAKEPSTIEALWVTALRRTLPAGNGRVYWFPEIEMRFK</sequence>
<reference evidence="2" key="1">
    <citation type="journal article" date="2018" name="Genome Biol. Evol.">
        <title>Genomics and development of Lentinus tigrinus, a white-rot wood-decaying mushroom with dimorphic fruiting bodies.</title>
        <authorList>
            <person name="Wu B."/>
            <person name="Xu Z."/>
            <person name="Knudson A."/>
            <person name="Carlson A."/>
            <person name="Chen N."/>
            <person name="Kovaka S."/>
            <person name="LaButti K."/>
            <person name="Lipzen A."/>
            <person name="Pennachio C."/>
            <person name="Riley R."/>
            <person name="Schakwitz W."/>
            <person name="Umezawa K."/>
            <person name="Ohm R.A."/>
            <person name="Grigoriev I.V."/>
            <person name="Nagy L.G."/>
            <person name="Gibbons J."/>
            <person name="Hibbett D."/>
        </authorList>
    </citation>
    <scope>NUCLEOTIDE SEQUENCE [LARGE SCALE GENOMIC DNA]</scope>
    <source>
        <strain evidence="2">ALCF2SS1-6</strain>
    </source>
</reference>
<dbReference type="AlphaFoldDB" id="A0A5C2RNL0"/>
<evidence type="ECO:0000256" key="1">
    <source>
        <dbReference type="SAM" id="MobiDB-lite"/>
    </source>
</evidence>
<gene>
    <name evidence="2" type="ORF">L227DRAFT_617423</name>
</gene>
<feature type="region of interest" description="Disordered" evidence="1">
    <location>
        <begin position="1"/>
        <end position="40"/>
    </location>
</feature>
<name>A0A5C2RNL0_9APHY</name>
<keyword evidence="3" id="KW-1185">Reference proteome</keyword>
<accession>A0A5C2RNL0</accession>